<feature type="non-terminal residue" evidence="2">
    <location>
        <position position="1"/>
    </location>
</feature>
<gene>
    <name evidence="2" type="ORF">AFUS01_LOCUS41166</name>
</gene>
<organism evidence="2 3">
    <name type="scientific">Allacma fusca</name>
    <dbReference type="NCBI Taxonomy" id="39272"/>
    <lineage>
        <taxon>Eukaryota</taxon>
        <taxon>Metazoa</taxon>
        <taxon>Ecdysozoa</taxon>
        <taxon>Arthropoda</taxon>
        <taxon>Hexapoda</taxon>
        <taxon>Collembola</taxon>
        <taxon>Symphypleona</taxon>
        <taxon>Sminthuridae</taxon>
        <taxon>Allacma</taxon>
    </lineage>
</organism>
<dbReference type="EMBL" id="CAJVCH010560390">
    <property type="protein sequence ID" value="CAG7831422.1"/>
    <property type="molecule type" value="Genomic_DNA"/>
</dbReference>
<protein>
    <submittedName>
        <fullName evidence="2">Uncharacterized protein</fullName>
    </submittedName>
</protein>
<sequence>ILQDLNANTIHKDVINVQSAGTTLLVSSPPKPGKVTLGRRIQNYTGTESSKEIHHVLQDEATGGNGSVVHNLYGNFDTTGKYTSSIGGMDQANAAMALGLNQKSQKKDESLEGKSSTFKSSLDTGDMTESGPPETFTMPNGEDKTFLNVFNGNTRINNMATVVKQAGNGDTTGDTFLKNSEVNQYDVVVQTVPGARAQSPHDNKGFQHYKNAYRPGDYPEFRNVLEVEPCFPTMLID</sequence>
<accession>A0A8J2LA03</accession>
<comment type="caution">
    <text evidence="2">The sequence shown here is derived from an EMBL/GenBank/DDBJ whole genome shotgun (WGS) entry which is preliminary data.</text>
</comment>
<evidence type="ECO:0000313" key="2">
    <source>
        <dbReference type="EMBL" id="CAG7831422.1"/>
    </source>
</evidence>
<dbReference type="AlphaFoldDB" id="A0A8J2LA03"/>
<feature type="compositionally biased region" description="Polar residues" evidence="1">
    <location>
        <begin position="113"/>
        <end position="123"/>
    </location>
</feature>
<name>A0A8J2LA03_9HEXA</name>
<feature type="region of interest" description="Disordered" evidence="1">
    <location>
        <begin position="103"/>
        <end position="142"/>
    </location>
</feature>
<reference evidence="2" key="1">
    <citation type="submission" date="2021-06" db="EMBL/GenBank/DDBJ databases">
        <authorList>
            <person name="Hodson N. C."/>
            <person name="Mongue J. A."/>
            <person name="Jaron S. K."/>
        </authorList>
    </citation>
    <scope>NUCLEOTIDE SEQUENCE</scope>
</reference>
<evidence type="ECO:0000313" key="3">
    <source>
        <dbReference type="Proteomes" id="UP000708208"/>
    </source>
</evidence>
<dbReference type="Proteomes" id="UP000708208">
    <property type="component" value="Unassembled WGS sequence"/>
</dbReference>
<proteinExistence type="predicted"/>
<keyword evidence="3" id="KW-1185">Reference proteome</keyword>
<evidence type="ECO:0000256" key="1">
    <source>
        <dbReference type="SAM" id="MobiDB-lite"/>
    </source>
</evidence>